<comment type="caution">
    <text evidence="2">The sequence shown here is derived from an EMBL/GenBank/DDBJ whole genome shotgun (WGS) entry which is preliminary data.</text>
</comment>
<evidence type="ECO:0000256" key="1">
    <source>
        <dbReference type="SAM" id="Phobius"/>
    </source>
</evidence>
<keyword evidence="1" id="KW-0812">Transmembrane</keyword>
<name>A0A848EX97_MEGEL</name>
<feature type="transmembrane region" description="Helical" evidence="1">
    <location>
        <begin position="67"/>
        <end position="88"/>
    </location>
</feature>
<organism evidence="2 3">
    <name type="scientific">Megasphaera elsdenii</name>
    <dbReference type="NCBI Taxonomy" id="907"/>
    <lineage>
        <taxon>Bacteria</taxon>
        <taxon>Bacillati</taxon>
        <taxon>Bacillota</taxon>
        <taxon>Negativicutes</taxon>
        <taxon>Veillonellales</taxon>
        <taxon>Veillonellaceae</taxon>
        <taxon>Megasphaera</taxon>
    </lineage>
</organism>
<keyword evidence="1" id="KW-0472">Membrane</keyword>
<dbReference type="EMBL" id="JABBJH010000026">
    <property type="protein sequence ID" value="NMK39935.1"/>
    <property type="molecule type" value="Genomic_DNA"/>
</dbReference>
<evidence type="ECO:0000313" key="3">
    <source>
        <dbReference type="Proteomes" id="UP000536773"/>
    </source>
</evidence>
<dbReference type="Proteomes" id="UP000536773">
    <property type="component" value="Unassembled WGS sequence"/>
</dbReference>
<gene>
    <name evidence="2" type="ORF">HG933_11275</name>
</gene>
<evidence type="ECO:0000313" key="2">
    <source>
        <dbReference type="EMBL" id="NMK39935.1"/>
    </source>
</evidence>
<protein>
    <submittedName>
        <fullName evidence="2">Uncharacterized protein</fullName>
    </submittedName>
</protein>
<accession>A0A848EX97</accession>
<reference evidence="2 3" key="1">
    <citation type="submission" date="2020-04" db="EMBL/GenBank/DDBJ databases">
        <authorList>
            <person name="Hitch T.C.A."/>
            <person name="Wylensek D."/>
            <person name="Clavel T."/>
        </authorList>
    </citation>
    <scope>NUCLEOTIDE SEQUENCE [LARGE SCALE GENOMIC DNA]</scope>
    <source>
        <strain evidence="2 3">WCA-386-APC-2A</strain>
    </source>
</reference>
<keyword evidence="1" id="KW-1133">Transmembrane helix</keyword>
<proteinExistence type="predicted"/>
<feature type="transmembrane region" description="Helical" evidence="1">
    <location>
        <begin position="6"/>
        <end position="24"/>
    </location>
</feature>
<dbReference type="AlphaFoldDB" id="A0A848EX97"/>
<feature type="transmembrane region" description="Helical" evidence="1">
    <location>
        <begin position="36"/>
        <end position="55"/>
    </location>
</feature>
<sequence length="125" mass="14647">MIMLTIVTVISVYVGIVMSIIFRLNQSRVLDGRVKIALVLPFLHFLIIPVLFMVFCKEKNLLSRFYIAWQMVLIFPQVLAIFSTRLAVRQKKQRLCIGDENNNEQEDVTMYRETYNDVSQRLVFA</sequence>